<evidence type="ECO:0000313" key="2">
    <source>
        <dbReference type="Proteomes" id="UP001062846"/>
    </source>
</evidence>
<sequence length="357" mass="38441">MEDSAIDQSSAPANAGRSSSKLRYPLRSAAKQKDEKPPAAAELSNSSVPRRGRSASSVSQSVSVLDLSSKEKSGKPPRRLSIPAKSTVSPVPKTVGDITPISEASARSSVRICGKNGTPVSDVPKSSNRKKFSILLSASYWLSQIKLSECAAKHTISLGFFKLALEAGCESLQRMRDELKSYAQRHNLAELGEPVKELFESYGISENSEQLQVSEICSQAPEVGTLSSDDDVHSSSSGTRTRKLKPKSLSTTNNAKVSPAKESAKNARIDNPGTRTRGTWNRNSADAKSGLITAGRNASKKSQKPTKQESNDKIKRQGEQAAREQDSANPCQANEALQENKENMNAPQVEEISLTEV</sequence>
<gene>
    <name evidence="1" type="ORF">RHMOL_Rhmol12G0186200</name>
</gene>
<dbReference type="Proteomes" id="UP001062846">
    <property type="component" value="Chromosome 12"/>
</dbReference>
<proteinExistence type="predicted"/>
<keyword evidence="2" id="KW-1185">Reference proteome</keyword>
<accession>A0ACC0LKL8</accession>
<reference evidence="1" key="1">
    <citation type="submission" date="2022-02" db="EMBL/GenBank/DDBJ databases">
        <title>Plant Genome Project.</title>
        <authorList>
            <person name="Zhang R.-G."/>
        </authorList>
    </citation>
    <scope>NUCLEOTIDE SEQUENCE</scope>
    <source>
        <strain evidence="1">AT1</strain>
    </source>
</reference>
<name>A0ACC0LKL8_RHOML</name>
<dbReference type="EMBL" id="CM046399">
    <property type="protein sequence ID" value="KAI8528932.1"/>
    <property type="molecule type" value="Genomic_DNA"/>
</dbReference>
<protein>
    <submittedName>
        <fullName evidence="1">Uncharacterized protein</fullName>
    </submittedName>
</protein>
<evidence type="ECO:0000313" key="1">
    <source>
        <dbReference type="EMBL" id="KAI8528932.1"/>
    </source>
</evidence>
<organism evidence="1 2">
    <name type="scientific">Rhododendron molle</name>
    <name type="common">Chinese azalea</name>
    <name type="synonym">Azalea mollis</name>
    <dbReference type="NCBI Taxonomy" id="49168"/>
    <lineage>
        <taxon>Eukaryota</taxon>
        <taxon>Viridiplantae</taxon>
        <taxon>Streptophyta</taxon>
        <taxon>Embryophyta</taxon>
        <taxon>Tracheophyta</taxon>
        <taxon>Spermatophyta</taxon>
        <taxon>Magnoliopsida</taxon>
        <taxon>eudicotyledons</taxon>
        <taxon>Gunneridae</taxon>
        <taxon>Pentapetalae</taxon>
        <taxon>asterids</taxon>
        <taxon>Ericales</taxon>
        <taxon>Ericaceae</taxon>
        <taxon>Ericoideae</taxon>
        <taxon>Rhodoreae</taxon>
        <taxon>Rhododendron</taxon>
    </lineage>
</organism>
<comment type="caution">
    <text evidence="1">The sequence shown here is derived from an EMBL/GenBank/DDBJ whole genome shotgun (WGS) entry which is preliminary data.</text>
</comment>